<feature type="coiled-coil region" evidence="1">
    <location>
        <begin position="49"/>
        <end position="76"/>
    </location>
</feature>
<sequence length="717" mass="76989">MTYVSLDPEGLQKVIDGLSSYVSKARDHRESVKNTNHRNSSPADLASSLEIIAGSAAALEDKVKELQARLDSAKAANESGITPMGADGTISYVIPDGLKDTAENARANNNVEIANQARADAETLKKYDSGGYPHGDEKEVEAFIERMKAKQSDPVYANVILSNVDPKTLRGIAARFSGDPDAAGAPVGLTPEQATKISNTLPHILATASNTWSTEKAKNYGLQLTEDMDITGQVGLDKLFSASRDVDIDEDGQNESVGLDYNDSMLVTVAREIEAMGEKGRLSKRYDESGHRYSAIVHAMTGNVDASTEWLTVYHKDNNEMVDNKATAERIKNLMKEGTVASSDESQWTDDWMLISAQNAASSSVNDPLKGAGKAAIVSGILNTAGSGKTIQLSDNARNAASISLSAYPLAIQRCAPSDDPQVKTMDTANNGWSKDMPIQPLFDNRALTNITGQIGKNNLAITRLAGSQEIFNKNQDALEITDDGYNNICTNYRTQSSVRGFIAGAIARQAEIDGADADKRVATWTNAGALAASAVPLPGVSQTAGQFVKFGAEFAMNWGRSMAVDGAKEGITNGAANEESDVKMKNEKIRAAGENINVQNAGLSLLRRGVFSQETLKKVYDEAQGGAVDKVLTPEGKLQEGIDLQKLQEGIDLQNGINENSNEKQPDSISAEQAAQREQVRQVIERAPKEGALENFNTNIGNAYSKAYDTARELEK</sequence>
<evidence type="ECO:0000259" key="3">
    <source>
        <dbReference type="Pfam" id="PF20211"/>
    </source>
</evidence>
<organism evidence="4 5">
    <name type="scientific">Actinomyces johnsonii F0510</name>
    <dbReference type="NCBI Taxonomy" id="1227262"/>
    <lineage>
        <taxon>Bacteria</taxon>
        <taxon>Bacillati</taxon>
        <taxon>Actinomycetota</taxon>
        <taxon>Actinomycetes</taxon>
        <taxon>Actinomycetales</taxon>
        <taxon>Actinomycetaceae</taxon>
        <taxon>Actinomyces</taxon>
    </lineage>
</organism>
<evidence type="ECO:0000256" key="1">
    <source>
        <dbReference type="SAM" id="Coils"/>
    </source>
</evidence>
<evidence type="ECO:0000313" key="5">
    <source>
        <dbReference type="Proteomes" id="UP000016498"/>
    </source>
</evidence>
<dbReference type="InterPro" id="IPR046701">
    <property type="entry name" value="DUF6571"/>
</dbReference>
<evidence type="ECO:0000313" key="4">
    <source>
        <dbReference type="EMBL" id="ERH23333.1"/>
    </source>
</evidence>
<reference evidence="4 5" key="1">
    <citation type="submission" date="2013-06" db="EMBL/GenBank/DDBJ databases">
        <authorList>
            <person name="Weinstock G."/>
            <person name="Sodergren E."/>
            <person name="Lobos E.A."/>
            <person name="Fulton L."/>
            <person name="Fulton R."/>
            <person name="Courtney L."/>
            <person name="Fronick C."/>
            <person name="O'Laughlin M."/>
            <person name="Godfrey J."/>
            <person name="Wilson R.M."/>
            <person name="Miner T."/>
            <person name="Farmer C."/>
            <person name="Delehaunty K."/>
            <person name="Cordes M."/>
            <person name="Minx P."/>
            <person name="Tomlinson C."/>
            <person name="Chen J."/>
            <person name="Wollam A."/>
            <person name="Pepin K.H."/>
            <person name="Bhonagiri V."/>
            <person name="Zhang X."/>
            <person name="Warren W."/>
            <person name="Mitreva M."/>
            <person name="Mardis E.R."/>
            <person name="Wilson R.K."/>
        </authorList>
    </citation>
    <scope>NUCLEOTIDE SEQUENCE [LARGE SCALE GENOMIC DNA]</scope>
    <source>
        <strain evidence="4 5">F0510</strain>
    </source>
</reference>
<dbReference type="HOGENOM" id="CLU_022795_0_0_11"/>
<gene>
    <name evidence="4" type="ORF">HMPREF1549_00177</name>
</gene>
<feature type="region of interest" description="Disordered" evidence="2">
    <location>
        <begin position="661"/>
        <end position="682"/>
    </location>
</feature>
<dbReference type="Pfam" id="PF20211">
    <property type="entry name" value="DUF6571"/>
    <property type="match status" value="1"/>
</dbReference>
<dbReference type="OrthoDB" id="3247558at2"/>
<keyword evidence="1" id="KW-0175">Coiled coil</keyword>
<name>U1RUL9_9ACTO</name>
<accession>U1RUL9</accession>
<dbReference type="AlphaFoldDB" id="U1RUL9"/>
<protein>
    <recommendedName>
        <fullName evidence="3">DUF6571 domain-containing protein</fullName>
    </recommendedName>
</protein>
<dbReference type="Proteomes" id="UP000016498">
    <property type="component" value="Unassembled WGS sequence"/>
</dbReference>
<dbReference type="RefSeq" id="WP_021604952.1">
    <property type="nucleotide sequence ID" value="NZ_KE951538.1"/>
</dbReference>
<proteinExistence type="predicted"/>
<feature type="domain" description="DUF6571" evidence="3">
    <location>
        <begin position="1"/>
        <end position="713"/>
    </location>
</feature>
<comment type="caution">
    <text evidence="4">The sequence shown here is derived from an EMBL/GenBank/DDBJ whole genome shotgun (WGS) entry which is preliminary data.</text>
</comment>
<evidence type="ECO:0000256" key="2">
    <source>
        <dbReference type="SAM" id="MobiDB-lite"/>
    </source>
</evidence>
<dbReference type="PATRIC" id="fig|1227262.3.peg.136"/>
<dbReference type="EMBL" id="AWSD01000022">
    <property type="protein sequence ID" value="ERH23333.1"/>
    <property type="molecule type" value="Genomic_DNA"/>
</dbReference>